<sequence>MTPPRAKNEESRTTEDFLRGLRMVITRGFAMVLALQLTYTHSTHTHQHKRRIPIATMMRFFVLLLCIIASTTAFTTPPCAVSSTYTARSGAATAGHLNVMQSPRFMKPTSLGVRLNGEDEEVKVVTMEVDPFTLTAVGFGLIAFNFLVLANMGDAGIGGIVARIMNTFG</sequence>
<keyword evidence="1" id="KW-0812">Transmembrane</keyword>
<dbReference type="EMBL" id="JATAAI010000012">
    <property type="protein sequence ID" value="KAK1741787.1"/>
    <property type="molecule type" value="Genomic_DNA"/>
</dbReference>
<protein>
    <submittedName>
        <fullName evidence="2">Uncharacterized protein</fullName>
    </submittedName>
</protein>
<organism evidence="2 3">
    <name type="scientific">Skeletonema marinoi</name>
    <dbReference type="NCBI Taxonomy" id="267567"/>
    <lineage>
        <taxon>Eukaryota</taxon>
        <taxon>Sar</taxon>
        <taxon>Stramenopiles</taxon>
        <taxon>Ochrophyta</taxon>
        <taxon>Bacillariophyta</taxon>
        <taxon>Coscinodiscophyceae</taxon>
        <taxon>Thalassiosirophycidae</taxon>
        <taxon>Thalassiosirales</taxon>
        <taxon>Skeletonemataceae</taxon>
        <taxon>Skeletonema</taxon>
        <taxon>Skeletonema marinoi-dohrnii complex</taxon>
    </lineage>
</organism>
<dbReference type="AlphaFoldDB" id="A0AAD8YA80"/>
<feature type="transmembrane region" description="Helical" evidence="1">
    <location>
        <begin position="132"/>
        <end position="150"/>
    </location>
</feature>
<name>A0AAD8YA80_9STRA</name>
<dbReference type="Proteomes" id="UP001224775">
    <property type="component" value="Unassembled WGS sequence"/>
</dbReference>
<proteinExistence type="predicted"/>
<evidence type="ECO:0000313" key="3">
    <source>
        <dbReference type="Proteomes" id="UP001224775"/>
    </source>
</evidence>
<reference evidence="2" key="1">
    <citation type="submission" date="2023-06" db="EMBL/GenBank/DDBJ databases">
        <title>Survivors Of The Sea: Transcriptome response of Skeletonema marinoi to long-term dormancy.</title>
        <authorList>
            <person name="Pinder M.I.M."/>
            <person name="Kourtchenko O."/>
            <person name="Robertson E.K."/>
            <person name="Larsson T."/>
            <person name="Maumus F."/>
            <person name="Osuna-Cruz C.M."/>
            <person name="Vancaester E."/>
            <person name="Stenow R."/>
            <person name="Vandepoele K."/>
            <person name="Ploug H."/>
            <person name="Bruchert V."/>
            <person name="Godhe A."/>
            <person name="Topel M."/>
        </authorList>
    </citation>
    <scope>NUCLEOTIDE SEQUENCE</scope>
    <source>
        <strain evidence="2">R05AC</strain>
    </source>
</reference>
<evidence type="ECO:0000256" key="1">
    <source>
        <dbReference type="SAM" id="Phobius"/>
    </source>
</evidence>
<accession>A0AAD8YA80</accession>
<evidence type="ECO:0000313" key="2">
    <source>
        <dbReference type="EMBL" id="KAK1741787.1"/>
    </source>
</evidence>
<keyword evidence="3" id="KW-1185">Reference proteome</keyword>
<comment type="caution">
    <text evidence="2">The sequence shown here is derived from an EMBL/GenBank/DDBJ whole genome shotgun (WGS) entry which is preliminary data.</text>
</comment>
<gene>
    <name evidence="2" type="ORF">QTG54_007360</name>
</gene>
<keyword evidence="1" id="KW-1133">Transmembrane helix</keyword>
<feature type="transmembrane region" description="Helical" evidence="1">
    <location>
        <begin position="52"/>
        <end position="74"/>
    </location>
</feature>
<keyword evidence="1" id="KW-0472">Membrane</keyword>
<feature type="transmembrane region" description="Helical" evidence="1">
    <location>
        <begin position="20"/>
        <end position="40"/>
    </location>
</feature>